<evidence type="ECO:0000313" key="1">
    <source>
        <dbReference type="EMBL" id="QIS79351.1"/>
    </source>
</evidence>
<sequence>MKYELIPSELSELKGRVNRRDERMTYVSRNKSDDNTVGIRIGDDYVRIDVDLLMVAIEGSNSIDDKRIKVLEEAHATLEKVANGLLPKG</sequence>
<organism evidence="1 2">
    <name type="scientific">Pantoea phage vB_PagM_SSEM1</name>
    <dbReference type="NCBI Taxonomy" id="2721760"/>
    <lineage>
        <taxon>Viruses</taxon>
        <taxon>Duplodnaviria</taxon>
        <taxon>Heunggongvirae</taxon>
        <taxon>Uroviricota</taxon>
        <taxon>Caudoviricetes</taxon>
        <taxon>Chaseviridae</taxon>
        <taxon>Cleopatravirinae</taxon>
        <taxon>Loessnervirus</taxon>
        <taxon>Loessnervirus SSEM1</taxon>
    </lineage>
</organism>
<accession>A0A6H0D9T3</accession>
<reference evidence="1 2" key="1">
    <citation type="submission" date="2020-03" db="EMBL/GenBank/DDBJ databases">
        <title>Complete genome sequence of Pantoea agglomerans bacteriophage vB_PagM_SSEM1.</title>
        <authorList>
            <person name="Truncaite L."/>
            <person name="Alijosius L."/>
            <person name="Petrauskaite E."/>
            <person name="Simoliunas E."/>
        </authorList>
    </citation>
    <scope>NUCLEOTIDE SEQUENCE [LARGE SCALE GENOMIC DNA]</scope>
</reference>
<keyword evidence="2" id="KW-1185">Reference proteome</keyword>
<dbReference type="EMBL" id="MT230534">
    <property type="protein sequence ID" value="QIS79351.1"/>
    <property type="molecule type" value="Genomic_DNA"/>
</dbReference>
<name>A0A6H0D9T3_9CAUD</name>
<proteinExistence type="predicted"/>
<evidence type="ECO:0000313" key="2">
    <source>
        <dbReference type="Proteomes" id="UP000502959"/>
    </source>
</evidence>
<dbReference type="Proteomes" id="UP000502959">
    <property type="component" value="Segment"/>
</dbReference>
<gene>
    <name evidence="1" type="ORF">SSEM1_gp31</name>
</gene>
<protein>
    <submittedName>
        <fullName evidence="1">Uncharacterized protein</fullName>
    </submittedName>
</protein>